<dbReference type="PANTHER" id="PTHR42951:SF17">
    <property type="entry name" value="METALLO-BETA-LACTAMASE DOMAIN-CONTAINING PROTEIN"/>
    <property type="match status" value="1"/>
</dbReference>
<evidence type="ECO:0000313" key="2">
    <source>
        <dbReference type="EMBL" id="EKF86664.1"/>
    </source>
</evidence>
<accession>K2RE82</accession>
<dbReference type="Gene3D" id="3.60.15.10">
    <property type="entry name" value="Ribonuclease Z/Hydroxyacylglutathione hydrolase-like"/>
    <property type="match status" value="1"/>
</dbReference>
<evidence type="ECO:0000313" key="3">
    <source>
        <dbReference type="Proteomes" id="UP000007360"/>
    </source>
</evidence>
<dbReference type="EMBL" id="AMPO01000001">
    <property type="protein sequence ID" value="EKF86664.1"/>
    <property type="molecule type" value="Genomic_DNA"/>
</dbReference>
<dbReference type="Proteomes" id="UP000007360">
    <property type="component" value="Unassembled WGS sequence"/>
</dbReference>
<name>K2RE82_METFP</name>
<dbReference type="PANTHER" id="PTHR42951">
    <property type="entry name" value="METALLO-BETA-LACTAMASE DOMAIN-CONTAINING"/>
    <property type="match status" value="1"/>
</dbReference>
<organism evidence="2 3">
    <name type="scientific">Methanobacterium formicicum (strain DSM 3637 / PP1)</name>
    <dbReference type="NCBI Taxonomy" id="1204725"/>
    <lineage>
        <taxon>Archaea</taxon>
        <taxon>Methanobacteriati</taxon>
        <taxon>Methanobacteriota</taxon>
        <taxon>Methanomada group</taxon>
        <taxon>Methanobacteria</taxon>
        <taxon>Methanobacteriales</taxon>
        <taxon>Methanobacteriaceae</taxon>
        <taxon>Methanobacterium</taxon>
    </lineage>
</organism>
<sequence>MKITEHVHAIKIPFQVKTDSGTLERFVYSYLIFGDEICLIDSGVSSSEKFIFDYLEKTGHTPDEISLLILTHSHPDHVGSAQSIQKVSGCEIAAHEGEKSWIEDVDLQFMERPVPNFHSLVEGSVKVDHVLEDMDVVELGSNINLKVIHTPGHSKGSISIQIPSERVLITGDAVPIQGDLPIYDDFTGSIQSIKMLMGVEDVELLLASWDEPQKGENVHQRMVEALDYLQNIKKIVEKLASENSSSEPMEFCKTVLKELGLPKPAANPIVARSFQANLKELE</sequence>
<gene>
    <name evidence="2" type="ORF">A994_00220</name>
</gene>
<dbReference type="SUPFAM" id="SSF56281">
    <property type="entry name" value="Metallo-hydrolase/oxidoreductase"/>
    <property type="match status" value="1"/>
</dbReference>
<dbReference type="PATRIC" id="fig|1204725.3.peg.43"/>
<dbReference type="InterPro" id="IPR050855">
    <property type="entry name" value="NDM-1-like"/>
</dbReference>
<protein>
    <submittedName>
        <fullName evidence="2">Beta-lactamase domain-containing protein</fullName>
    </submittedName>
</protein>
<dbReference type="AlphaFoldDB" id="K2RE82"/>
<comment type="caution">
    <text evidence="2">The sequence shown here is derived from an EMBL/GenBank/DDBJ whole genome shotgun (WGS) entry which is preliminary data.</text>
</comment>
<dbReference type="InterPro" id="IPR036866">
    <property type="entry name" value="RibonucZ/Hydroxyglut_hydro"/>
</dbReference>
<dbReference type="OrthoDB" id="197151at2157"/>
<feature type="domain" description="Metallo-beta-lactamase" evidence="1">
    <location>
        <begin position="26"/>
        <end position="209"/>
    </location>
</feature>
<dbReference type="Pfam" id="PF00753">
    <property type="entry name" value="Lactamase_B"/>
    <property type="match status" value="1"/>
</dbReference>
<evidence type="ECO:0000259" key="1">
    <source>
        <dbReference type="SMART" id="SM00849"/>
    </source>
</evidence>
<reference evidence="2 3" key="1">
    <citation type="journal article" date="2012" name="J. Bacteriol.">
        <title>Draft genome sequence of Methanobacterium formicicum DSM 3637, an archaebacterium isolated from the methane producer amoeba Pelomyxa palustris.</title>
        <authorList>
            <person name="Gutierrez G."/>
        </authorList>
    </citation>
    <scope>NUCLEOTIDE SEQUENCE [LARGE SCALE GENOMIC DNA]</scope>
    <source>
        <strain evidence="3">DSM 3637 / PP1</strain>
    </source>
</reference>
<dbReference type="RefSeq" id="WP_004029218.1">
    <property type="nucleotide sequence ID" value="NZ_AMPO01000001.1"/>
</dbReference>
<dbReference type="SMART" id="SM00849">
    <property type="entry name" value="Lactamase_B"/>
    <property type="match status" value="1"/>
</dbReference>
<proteinExistence type="predicted"/>
<keyword evidence="3" id="KW-1185">Reference proteome</keyword>
<dbReference type="InterPro" id="IPR001279">
    <property type="entry name" value="Metallo-B-lactamas"/>
</dbReference>